<sequence>MNYLAQINIGNAFTGGGNLNLTDPANISKMVSAIIAGSLSIAGVILLFLLIGGGIAMIAGAGKSDPQSVEKGKKAATSALIGFVVVFSAYWIVKLIETITGLNLIGGTP</sequence>
<evidence type="ECO:0000313" key="2">
    <source>
        <dbReference type="EMBL" id="KKP45948.1"/>
    </source>
</evidence>
<gene>
    <name evidence="2" type="ORF">UR38_C0015G0005</name>
</gene>
<organism evidence="2 3">
    <name type="scientific">Candidatus Woesebacteria bacterium GW2011_GWA2_33_28</name>
    <dbReference type="NCBI Taxonomy" id="1618561"/>
    <lineage>
        <taxon>Bacteria</taxon>
        <taxon>Candidatus Woeseibacteriota</taxon>
    </lineage>
</organism>
<reference evidence="2 3" key="1">
    <citation type="journal article" date="2015" name="Nature">
        <title>rRNA introns, odd ribosomes, and small enigmatic genomes across a large radiation of phyla.</title>
        <authorList>
            <person name="Brown C.T."/>
            <person name="Hug L.A."/>
            <person name="Thomas B.C."/>
            <person name="Sharon I."/>
            <person name="Castelle C.J."/>
            <person name="Singh A."/>
            <person name="Wilkins M.J."/>
            <person name="Williams K.H."/>
            <person name="Banfield J.F."/>
        </authorList>
    </citation>
    <scope>NUCLEOTIDE SEQUENCE [LARGE SCALE GENOMIC DNA]</scope>
</reference>
<accession>A0A0F9ZNS4</accession>
<dbReference type="InterPro" id="IPR043993">
    <property type="entry name" value="T4SS_pilin"/>
</dbReference>
<evidence type="ECO:0000313" key="3">
    <source>
        <dbReference type="Proteomes" id="UP000033995"/>
    </source>
</evidence>
<dbReference type="AlphaFoldDB" id="A0A0F9ZNS4"/>
<comment type="caution">
    <text evidence="2">The sequence shown here is derived from an EMBL/GenBank/DDBJ whole genome shotgun (WGS) entry which is preliminary data.</text>
</comment>
<evidence type="ECO:0008006" key="4">
    <source>
        <dbReference type="Google" id="ProtNLM"/>
    </source>
</evidence>
<proteinExistence type="predicted"/>
<dbReference type="Proteomes" id="UP000033995">
    <property type="component" value="Unassembled WGS sequence"/>
</dbReference>
<dbReference type="Pfam" id="PF18895">
    <property type="entry name" value="T4SS_pilin"/>
    <property type="match status" value="1"/>
</dbReference>
<keyword evidence="1" id="KW-1133">Transmembrane helix</keyword>
<keyword evidence="1" id="KW-0812">Transmembrane</keyword>
<feature type="transmembrane region" description="Helical" evidence="1">
    <location>
        <begin position="75"/>
        <end position="93"/>
    </location>
</feature>
<dbReference type="EMBL" id="LBOZ01000015">
    <property type="protein sequence ID" value="KKP45948.1"/>
    <property type="molecule type" value="Genomic_DNA"/>
</dbReference>
<protein>
    <recommendedName>
        <fullName evidence="4">Integral membrane protein</fullName>
    </recommendedName>
</protein>
<name>A0A0F9ZNS4_9BACT</name>
<feature type="transmembrane region" description="Helical" evidence="1">
    <location>
        <begin position="30"/>
        <end position="55"/>
    </location>
</feature>
<evidence type="ECO:0000256" key="1">
    <source>
        <dbReference type="SAM" id="Phobius"/>
    </source>
</evidence>
<keyword evidence="1" id="KW-0472">Membrane</keyword>